<dbReference type="RefSeq" id="WP_143295994.1">
    <property type="nucleotide sequence ID" value="NZ_JAERLA010000018.1"/>
</dbReference>
<organism evidence="1 2">
    <name type="scientific">Acetobacter thailandicus</name>
    <dbReference type="NCBI Taxonomy" id="1502842"/>
    <lineage>
        <taxon>Bacteria</taxon>
        <taxon>Pseudomonadati</taxon>
        <taxon>Pseudomonadota</taxon>
        <taxon>Alphaproteobacteria</taxon>
        <taxon>Acetobacterales</taxon>
        <taxon>Acetobacteraceae</taxon>
        <taxon>Acetobacter</taxon>
    </lineage>
</organism>
<evidence type="ECO:0000313" key="2">
    <source>
        <dbReference type="Proteomes" id="UP001301152"/>
    </source>
</evidence>
<sequence>MADSHILLINSFDKTFETEAHPIFVARLKSDLKACHITLETPDMDGPRFPSGEAVTEYITQHHTERVLFLAFSFLQPGNTLNMLPDALMLKLVDAVNQKRLWTKNFNLAEVNSQSDDRKIVAVKAADAVMKVMVEEKAIGPC</sequence>
<evidence type="ECO:0000313" key="1">
    <source>
        <dbReference type="EMBL" id="MCX2564441.1"/>
    </source>
</evidence>
<accession>A0ABT3QGR1</accession>
<comment type="caution">
    <text evidence="1">The sequence shown here is derived from an EMBL/GenBank/DDBJ whole genome shotgun (WGS) entry which is preliminary data.</text>
</comment>
<reference evidence="1 2" key="1">
    <citation type="submission" date="2022-11" db="EMBL/GenBank/DDBJ databases">
        <title>Genome sequencing of Acetobacter type strain.</title>
        <authorList>
            <person name="Heo J."/>
            <person name="Lee D."/>
            <person name="Han B.-H."/>
            <person name="Hong S.-B."/>
            <person name="Kwon S.-W."/>
        </authorList>
    </citation>
    <scope>NUCLEOTIDE SEQUENCE [LARGE SCALE GENOMIC DNA]</scope>
    <source>
        <strain evidence="1 2">KACC 21253</strain>
    </source>
</reference>
<name>A0ABT3QGR1_9PROT</name>
<gene>
    <name evidence="1" type="ORF">OQ497_10795</name>
</gene>
<protein>
    <submittedName>
        <fullName evidence="1">Uncharacterized protein</fullName>
    </submittedName>
</protein>
<keyword evidence="2" id="KW-1185">Reference proteome</keyword>
<dbReference type="Proteomes" id="UP001301152">
    <property type="component" value="Unassembled WGS sequence"/>
</dbReference>
<dbReference type="EMBL" id="JAPIUZ010000005">
    <property type="protein sequence ID" value="MCX2564441.1"/>
    <property type="molecule type" value="Genomic_DNA"/>
</dbReference>
<proteinExistence type="predicted"/>